<proteinExistence type="predicted"/>
<name>A0ACB9XTN7_CHAAC</name>
<gene>
    <name evidence="1" type="ORF">KUCAC02_002465</name>
</gene>
<evidence type="ECO:0000313" key="2">
    <source>
        <dbReference type="Proteomes" id="UP001057452"/>
    </source>
</evidence>
<reference evidence="1" key="1">
    <citation type="submission" date="2022-05" db="EMBL/GenBank/DDBJ databases">
        <title>Chromosome-level genome of Chaenocephalus aceratus.</title>
        <authorList>
            <person name="Park H."/>
        </authorList>
    </citation>
    <scope>NUCLEOTIDE SEQUENCE</scope>
    <source>
        <strain evidence="1">KU_202001</strain>
    </source>
</reference>
<organism evidence="1 2">
    <name type="scientific">Chaenocephalus aceratus</name>
    <name type="common">Blackfin icefish</name>
    <name type="synonym">Chaenichthys aceratus</name>
    <dbReference type="NCBI Taxonomy" id="36190"/>
    <lineage>
        <taxon>Eukaryota</taxon>
        <taxon>Metazoa</taxon>
        <taxon>Chordata</taxon>
        <taxon>Craniata</taxon>
        <taxon>Vertebrata</taxon>
        <taxon>Euteleostomi</taxon>
        <taxon>Actinopterygii</taxon>
        <taxon>Neopterygii</taxon>
        <taxon>Teleostei</taxon>
        <taxon>Neoteleostei</taxon>
        <taxon>Acanthomorphata</taxon>
        <taxon>Eupercaria</taxon>
        <taxon>Perciformes</taxon>
        <taxon>Notothenioidei</taxon>
        <taxon>Channichthyidae</taxon>
        <taxon>Chaenocephalus</taxon>
    </lineage>
</organism>
<sequence>MCIDDCTFQTSEPLLSPLLLSSPAVEVEVCLVEYTHSSRLTMTQLMVESPLKAAADLLTCCSLELKRTVRAFLARLLHVDNCPGMLAFSQLQKCFTLEKEACRLLLGRSEISSLYSFSLELRQSGGNASMTVVGNNIDVAGGHSASRATAATTRSRVTHWTSEVSKPLAPMKRMCLVSLKSSLYLVGGPDHPP</sequence>
<accession>A0ACB9XTN7</accession>
<dbReference type="EMBL" id="CM043787">
    <property type="protein sequence ID" value="KAI4830861.1"/>
    <property type="molecule type" value="Genomic_DNA"/>
</dbReference>
<evidence type="ECO:0000313" key="1">
    <source>
        <dbReference type="EMBL" id="KAI4830861.1"/>
    </source>
</evidence>
<keyword evidence="2" id="KW-1185">Reference proteome</keyword>
<comment type="caution">
    <text evidence="1">The sequence shown here is derived from an EMBL/GenBank/DDBJ whole genome shotgun (WGS) entry which is preliminary data.</text>
</comment>
<protein>
    <submittedName>
        <fullName evidence="1">Uncharacterized protein</fullName>
    </submittedName>
</protein>
<dbReference type="Proteomes" id="UP001057452">
    <property type="component" value="Chromosome 3"/>
</dbReference>